<dbReference type="EMBL" id="CAKMRJ010005634">
    <property type="protein sequence ID" value="CAH1449595.1"/>
    <property type="molecule type" value="Genomic_DNA"/>
</dbReference>
<accession>A0AAU9PJ69</accession>
<dbReference type="GO" id="GO:0000785">
    <property type="term" value="C:chromatin"/>
    <property type="evidence" value="ECO:0007669"/>
    <property type="project" value="TreeGrafter"/>
</dbReference>
<reference evidence="5 6" key="1">
    <citation type="submission" date="2022-01" db="EMBL/GenBank/DDBJ databases">
        <authorList>
            <person name="Xiong W."/>
            <person name="Schranz E."/>
        </authorList>
    </citation>
    <scope>NUCLEOTIDE SEQUENCE [LARGE SCALE GENOMIC DNA]</scope>
</reference>
<dbReference type="GO" id="GO:0003723">
    <property type="term" value="F:RNA binding"/>
    <property type="evidence" value="ECO:0007669"/>
    <property type="project" value="UniProtKB-UniRule"/>
</dbReference>
<sequence length="284" mass="31860">MIQTTTILHHHHGRRTYISPPATTTQSTTTTIPTIHRRPTIFYITTFFLFHKKYGQPAQIWSDSISQSPQLRLTCDQGWKISYVGFASFGNPKEDCGAGFTQGSCHINVISIVELVMISGKEEPDASLPPAVDGLLMGLTRQPCCLVWNACHISQCVGRKRFVGGIAWETSEESFSSNFSYYGELTDSVIMMDKITGIPHGFGFVRFVEPVDTDKVLEQDHVIDGRPVEVKRTVPREDMMGSRGVSRTKKIFVGVIPFSFRVLLKIWAVLNLGFLEKGMLLHVY</sequence>
<comment type="subcellular location">
    <subcellularLocation>
        <location evidence="1">Nucleus</location>
    </subcellularLocation>
</comment>
<proteinExistence type="predicted"/>
<dbReference type="SMART" id="SM00360">
    <property type="entry name" value="RRM"/>
    <property type="match status" value="1"/>
</dbReference>
<evidence type="ECO:0000256" key="3">
    <source>
        <dbReference type="PROSITE-ProRule" id="PRU00176"/>
    </source>
</evidence>
<dbReference type="SUPFAM" id="SSF54928">
    <property type="entry name" value="RNA-binding domain, RBD"/>
    <property type="match status" value="1"/>
</dbReference>
<dbReference type="InterPro" id="IPR012677">
    <property type="entry name" value="Nucleotide-bd_a/b_plait_sf"/>
</dbReference>
<organism evidence="5 6">
    <name type="scientific">Lactuca virosa</name>
    <dbReference type="NCBI Taxonomy" id="75947"/>
    <lineage>
        <taxon>Eukaryota</taxon>
        <taxon>Viridiplantae</taxon>
        <taxon>Streptophyta</taxon>
        <taxon>Embryophyta</taxon>
        <taxon>Tracheophyta</taxon>
        <taxon>Spermatophyta</taxon>
        <taxon>Magnoliopsida</taxon>
        <taxon>eudicotyledons</taxon>
        <taxon>Gunneridae</taxon>
        <taxon>Pentapetalae</taxon>
        <taxon>asterids</taxon>
        <taxon>campanulids</taxon>
        <taxon>Asterales</taxon>
        <taxon>Asteraceae</taxon>
        <taxon>Cichorioideae</taxon>
        <taxon>Cichorieae</taxon>
        <taxon>Lactucinae</taxon>
        <taxon>Lactuca</taxon>
    </lineage>
</organism>
<dbReference type="GO" id="GO:0005654">
    <property type="term" value="C:nucleoplasm"/>
    <property type="evidence" value="ECO:0007669"/>
    <property type="project" value="TreeGrafter"/>
</dbReference>
<dbReference type="PANTHER" id="PTHR48033:SF10">
    <property type="entry name" value="RNA-BINDING PROTEIN SQUID"/>
    <property type="match status" value="1"/>
</dbReference>
<dbReference type="Proteomes" id="UP001157418">
    <property type="component" value="Unassembled WGS sequence"/>
</dbReference>
<evidence type="ECO:0000313" key="5">
    <source>
        <dbReference type="EMBL" id="CAH1449595.1"/>
    </source>
</evidence>
<feature type="domain" description="RRM" evidence="4">
    <location>
        <begin position="159"/>
        <end position="235"/>
    </location>
</feature>
<dbReference type="Pfam" id="PF00076">
    <property type="entry name" value="RRM_1"/>
    <property type="match status" value="1"/>
</dbReference>
<dbReference type="InterPro" id="IPR000504">
    <property type="entry name" value="RRM_dom"/>
</dbReference>
<dbReference type="PANTHER" id="PTHR48033">
    <property type="entry name" value="RNA-BINDING (RRM/RBD/RNP MOTIFS) FAMILY PROTEIN"/>
    <property type="match status" value="1"/>
</dbReference>
<keyword evidence="2" id="KW-0539">Nucleus</keyword>
<keyword evidence="3" id="KW-0694">RNA-binding</keyword>
<evidence type="ECO:0000256" key="1">
    <source>
        <dbReference type="ARBA" id="ARBA00004123"/>
    </source>
</evidence>
<keyword evidence="6" id="KW-1185">Reference proteome</keyword>
<dbReference type="InterPro" id="IPR035979">
    <property type="entry name" value="RBD_domain_sf"/>
</dbReference>
<evidence type="ECO:0000256" key="2">
    <source>
        <dbReference type="ARBA" id="ARBA00023242"/>
    </source>
</evidence>
<comment type="caution">
    <text evidence="5">The sequence shown here is derived from an EMBL/GenBank/DDBJ whole genome shotgun (WGS) entry which is preliminary data.</text>
</comment>
<dbReference type="PROSITE" id="PS50102">
    <property type="entry name" value="RRM"/>
    <property type="match status" value="1"/>
</dbReference>
<name>A0AAU9PJ69_9ASTR</name>
<dbReference type="AlphaFoldDB" id="A0AAU9PJ69"/>
<evidence type="ECO:0000313" key="6">
    <source>
        <dbReference type="Proteomes" id="UP001157418"/>
    </source>
</evidence>
<protein>
    <recommendedName>
        <fullName evidence="4">RRM domain-containing protein</fullName>
    </recommendedName>
</protein>
<evidence type="ECO:0000259" key="4">
    <source>
        <dbReference type="PROSITE" id="PS50102"/>
    </source>
</evidence>
<gene>
    <name evidence="5" type="ORF">LVIROSA_LOCUS35071</name>
</gene>
<dbReference type="Gene3D" id="3.30.70.330">
    <property type="match status" value="1"/>
</dbReference>
<dbReference type="GO" id="GO:0010468">
    <property type="term" value="P:regulation of gene expression"/>
    <property type="evidence" value="ECO:0007669"/>
    <property type="project" value="TreeGrafter"/>
</dbReference>